<reference evidence="2" key="2">
    <citation type="journal article" date="2023" name="IMA Fungus">
        <title>Comparative genomic study of the Penicillium genus elucidates a diverse pangenome and 15 lateral gene transfer events.</title>
        <authorList>
            <person name="Petersen C."/>
            <person name="Sorensen T."/>
            <person name="Nielsen M.R."/>
            <person name="Sondergaard T.E."/>
            <person name="Sorensen J.L."/>
            <person name="Fitzpatrick D.A."/>
            <person name="Frisvad J.C."/>
            <person name="Nielsen K.L."/>
        </authorList>
    </citation>
    <scope>NUCLEOTIDE SEQUENCE</scope>
    <source>
        <strain evidence="2">IBT 35673</strain>
    </source>
</reference>
<dbReference type="Proteomes" id="UP001147695">
    <property type="component" value="Unassembled WGS sequence"/>
</dbReference>
<reference evidence="2" key="1">
    <citation type="submission" date="2022-12" db="EMBL/GenBank/DDBJ databases">
        <authorList>
            <person name="Petersen C."/>
        </authorList>
    </citation>
    <scope>NUCLEOTIDE SEQUENCE</scope>
    <source>
        <strain evidence="2">IBT 35673</strain>
    </source>
</reference>
<protein>
    <submittedName>
        <fullName evidence="2">Uncharacterized protein</fullName>
    </submittedName>
</protein>
<dbReference type="AlphaFoldDB" id="A0A9W9UFH0"/>
<accession>A0A9W9UFH0</accession>
<comment type="caution">
    <text evidence="2">The sequence shown here is derived from an EMBL/GenBank/DDBJ whole genome shotgun (WGS) entry which is preliminary data.</text>
</comment>
<proteinExistence type="predicted"/>
<sequence length="218" mass="24267">MFSTRPWLLSILFAGFTIAGTIYQSDFTSSLSPFSPCNVKSPSLSDTTDGKLQVYFDESYYDGTRDRKGAEICVFESGMKKNVAQMIKEGWQGFSIYVPSDDFPTDKSTIIAQQFCAGGCSSWCGTVEIVKNTLQATYRSSCGDGTVTTIVDDIERDTWHTVVVHMKVSKESDGAHEVWWDGTSVYSKKDVDIGFGTWDSDTLSTGWYFKNGEYCFGK</sequence>
<dbReference type="Gene3D" id="2.60.120.200">
    <property type="match status" value="1"/>
</dbReference>
<evidence type="ECO:0000313" key="3">
    <source>
        <dbReference type="Proteomes" id="UP001147695"/>
    </source>
</evidence>
<evidence type="ECO:0000256" key="1">
    <source>
        <dbReference type="SAM" id="SignalP"/>
    </source>
</evidence>
<dbReference type="Pfam" id="PF14099">
    <property type="entry name" value="Polysacc_lyase"/>
    <property type="match status" value="1"/>
</dbReference>
<evidence type="ECO:0000313" key="2">
    <source>
        <dbReference type="EMBL" id="KAJ5339067.1"/>
    </source>
</evidence>
<feature type="signal peptide" evidence="1">
    <location>
        <begin position="1"/>
        <end position="19"/>
    </location>
</feature>
<dbReference type="EMBL" id="JAPZBQ010000003">
    <property type="protein sequence ID" value="KAJ5339067.1"/>
    <property type="molecule type" value="Genomic_DNA"/>
</dbReference>
<organism evidence="2 3">
    <name type="scientific">Penicillium brevicompactum</name>
    <dbReference type="NCBI Taxonomy" id="5074"/>
    <lineage>
        <taxon>Eukaryota</taxon>
        <taxon>Fungi</taxon>
        <taxon>Dikarya</taxon>
        <taxon>Ascomycota</taxon>
        <taxon>Pezizomycotina</taxon>
        <taxon>Eurotiomycetes</taxon>
        <taxon>Eurotiomycetidae</taxon>
        <taxon>Eurotiales</taxon>
        <taxon>Aspergillaceae</taxon>
        <taxon>Penicillium</taxon>
    </lineage>
</organism>
<name>A0A9W9UFH0_PENBR</name>
<gene>
    <name evidence="2" type="ORF">N7452_005795</name>
</gene>
<dbReference type="InterPro" id="IPR025975">
    <property type="entry name" value="Polysacc_lyase"/>
</dbReference>
<feature type="chain" id="PRO_5040789862" evidence="1">
    <location>
        <begin position="20"/>
        <end position="218"/>
    </location>
</feature>
<keyword evidence="1" id="KW-0732">Signal</keyword>